<evidence type="ECO:0000259" key="8">
    <source>
        <dbReference type="PROSITE" id="PS50850"/>
    </source>
</evidence>
<comment type="subcellular location">
    <subcellularLocation>
        <location evidence="1">Cell membrane</location>
        <topology evidence="1">Multi-pass membrane protein</topology>
    </subcellularLocation>
</comment>
<feature type="transmembrane region" description="Helical" evidence="7">
    <location>
        <begin position="162"/>
        <end position="186"/>
    </location>
</feature>
<dbReference type="Gene3D" id="1.20.1250.20">
    <property type="entry name" value="MFS general substrate transporter like domains"/>
    <property type="match status" value="1"/>
</dbReference>
<evidence type="ECO:0000256" key="5">
    <source>
        <dbReference type="ARBA" id="ARBA00022989"/>
    </source>
</evidence>
<reference evidence="9 10" key="1">
    <citation type="submission" date="2019-08" db="EMBL/GenBank/DDBJ databases">
        <title>Calorimonas adulescens gen. nov., sp. nov., an anaerobic thermophilic bacterium from Sakhalin hot spring.</title>
        <authorList>
            <person name="Khomyakova M.A."/>
            <person name="Merkel A.Y."/>
            <person name="Novikov A."/>
            <person name="Bonch-Osmolovskaya E.A."/>
            <person name="Slobodkin A.I."/>
        </authorList>
    </citation>
    <scope>NUCLEOTIDE SEQUENCE [LARGE SCALE GENOMIC DNA]</scope>
    <source>
        <strain evidence="9 10">A05MB</strain>
    </source>
</reference>
<dbReference type="AlphaFoldDB" id="A0A5D8QA05"/>
<feature type="transmembrane region" description="Helical" evidence="7">
    <location>
        <begin position="281"/>
        <end position="300"/>
    </location>
</feature>
<evidence type="ECO:0000256" key="7">
    <source>
        <dbReference type="SAM" id="Phobius"/>
    </source>
</evidence>
<accession>A0A5D8QA05</accession>
<evidence type="ECO:0000256" key="4">
    <source>
        <dbReference type="ARBA" id="ARBA00022692"/>
    </source>
</evidence>
<dbReference type="SUPFAM" id="SSF103473">
    <property type="entry name" value="MFS general substrate transporter"/>
    <property type="match status" value="1"/>
</dbReference>
<feature type="transmembrane region" description="Helical" evidence="7">
    <location>
        <begin position="7"/>
        <end position="30"/>
    </location>
</feature>
<keyword evidence="6 7" id="KW-0472">Membrane</keyword>
<dbReference type="InterPro" id="IPR036259">
    <property type="entry name" value="MFS_trans_sf"/>
</dbReference>
<evidence type="ECO:0000256" key="2">
    <source>
        <dbReference type="ARBA" id="ARBA00022448"/>
    </source>
</evidence>
<evidence type="ECO:0000313" key="9">
    <source>
        <dbReference type="EMBL" id="TZE81207.1"/>
    </source>
</evidence>
<dbReference type="Pfam" id="PF07690">
    <property type="entry name" value="MFS_1"/>
    <property type="match status" value="1"/>
</dbReference>
<dbReference type="InterPro" id="IPR050189">
    <property type="entry name" value="MFS_Efflux_Transporters"/>
</dbReference>
<gene>
    <name evidence="9" type="ORF">FWJ32_10045</name>
</gene>
<dbReference type="Proteomes" id="UP000322976">
    <property type="component" value="Unassembled WGS sequence"/>
</dbReference>
<evidence type="ECO:0000313" key="10">
    <source>
        <dbReference type="Proteomes" id="UP000322976"/>
    </source>
</evidence>
<feature type="transmembrane region" description="Helical" evidence="7">
    <location>
        <begin position="340"/>
        <end position="359"/>
    </location>
</feature>
<dbReference type="EMBL" id="VTPS01000016">
    <property type="protein sequence ID" value="TZE81207.1"/>
    <property type="molecule type" value="Genomic_DNA"/>
</dbReference>
<feature type="domain" description="Major facilitator superfamily (MFS) profile" evidence="8">
    <location>
        <begin position="8"/>
        <end position="390"/>
    </location>
</feature>
<proteinExistence type="predicted"/>
<protein>
    <submittedName>
        <fullName evidence="9">MFS transporter</fullName>
    </submittedName>
</protein>
<dbReference type="InterPro" id="IPR020846">
    <property type="entry name" value="MFS_dom"/>
</dbReference>
<dbReference type="InterPro" id="IPR005829">
    <property type="entry name" value="Sugar_transporter_CS"/>
</dbReference>
<feature type="transmembrane region" description="Helical" evidence="7">
    <location>
        <begin position="365"/>
        <end position="387"/>
    </location>
</feature>
<dbReference type="CDD" id="cd17474">
    <property type="entry name" value="MFS_YfmO_like"/>
    <property type="match status" value="1"/>
</dbReference>
<feature type="transmembrane region" description="Helical" evidence="7">
    <location>
        <begin position="306"/>
        <end position="328"/>
    </location>
</feature>
<keyword evidence="10" id="KW-1185">Reference proteome</keyword>
<evidence type="ECO:0000256" key="1">
    <source>
        <dbReference type="ARBA" id="ARBA00004651"/>
    </source>
</evidence>
<feature type="transmembrane region" description="Helical" evidence="7">
    <location>
        <begin position="248"/>
        <end position="269"/>
    </location>
</feature>
<dbReference type="PANTHER" id="PTHR43124:SF3">
    <property type="entry name" value="CHLORAMPHENICOL EFFLUX PUMP RV0191"/>
    <property type="match status" value="1"/>
</dbReference>
<keyword evidence="2" id="KW-0813">Transport</keyword>
<dbReference type="PROSITE" id="PS50850">
    <property type="entry name" value="MFS"/>
    <property type="match status" value="1"/>
</dbReference>
<dbReference type="RefSeq" id="WP_149545823.1">
    <property type="nucleotide sequence ID" value="NZ_VTPS01000016.1"/>
</dbReference>
<dbReference type="GO" id="GO:0022857">
    <property type="term" value="F:transmembrane transporter activity"/>
    <property type="evidence" value="ECO:0007669"/>
    <property type="project" value="InterPro"/>
</dbReference>
<name>A0A5D8QA05_9THEO</name>
<feature type="transmembrane region" description="Helical" evidence="7">
    <location>
        <begin position="215"/>
        <end position="236"/>
    </location>
</feature>
<evidence type="ECO:0000256" key="6">
    <source>
        <dbReference type="ARBA" id="ARBA00023136"/>
    </source>
</evidence>
<organism evidence="9 10">
    <name type="scientific">Calorimonas adulescens</name>
    <dbReference type="NCBI Taxonomy" id="2606906"/>
    <lineage>
        <taxon>Bacteria</taxon>
        <taxon>Bacillati</taxon>
        <taxon>Bacillota</taxon>
        <taxon>Clostridia</taxon>
        <taxon>Thermoanaerobacterales</taxon>
        <taxon>Thermoanaerobacteraceae</taxon>
        <taxon>Calorimonas</taxon>
    </lineage>
</organism>
<dbReference type="PROSITE" id="PS00216">
    <property type="entry name" value="SUGAR_TRANSPORT_1"/>
    <property type="match status" value="1"/>
</dbReference>
<dbReference type="GO" id="GO:0005886">
    <property type="term" value="C:plasma membrane"/>
    <property type="evidence" value="ECO:0007669"/>
    <property type="project" value="UniProtKB-SubCell"/>
</dbReference>
<keyword evidence="5 7" id="KW-1133">Transmembrane helix</keyword>
<evidence type="ECO:0000256" key="3">
    <source>
        <dbReference type="ARBA" id="ARBA00022475"/>
    </source>
</evidence>
<sequence length="399" mass="43303">MQKGKYFVLFIISWVPFIMVLGNSMLIPALPALRKAMDISSLQAGLLITLFSLPAAIAIPFLGFLADRIGRKPVIVLSLLIYGIGGLICGASALWMEKPYMGIVVGRIIQGVGGAGTAPIAMALTSDIFTENERSQAMGINEAANGFGKVLSPVLGSVFVMISWYLLFFVYAVISFPVAIAVYLFVKEKDMGPKSRIEEYFHGVMELMKNKRWPFMACLLAGATAFFTLFGILSYVSDVLENGYGIRGIYKGLLIAIPVFTMSITSFINGVVLKKKKSFKLTVEIGLIILGAIMTISIFVKNITVFMALLGIMGFGVGLILPSLNTLITSSVPMGKRCSVTAVYGSIRFIGVAAGPPVFDYLLGMSRWIMVAVPAVLSFLALIFCAIKLNQDIMLEFRD</sequence>
<dbReference type="InterPro" id="IPR011701">
    <property type="entry name" value="MFS"/>
</dbReference>
<keyword evidence="3" id="KW-1003">Cell membrane</keyword>
<feature type="transmembrane region" description="Helical" evidence="7">
    <location>
        <begin position="74"/>
        <end position="96"/>
    </location>
</feature>
<keyword evidence="4 7" id="KW-0812">Transmembrane</keyword>
<comment type="caution">
    <text evidence="9">The sequence shown here is derived from an EMBL/GenBank/DDBJ whole genome shotgun (WGS) entry which is preliminary data.</text>
</comment>
<feature type="transmembrane region" description="Helical" evidence="7">
    <location>
        <begin position="42"/>
        <end position="62"/>
    </location>
</feature>
<dbReference type="PANTHER" id="PTHR43124">
    <property type="entry name" value="PURINE EFFLUX PUMP PBUE"/>
    <property type="match status" value="1"/>
</dbReference>